<dbReference type="GO" id="GO:0004803">
    <property type="term" value="F:transposase activity"/>
    <property type="evidence" value="ECO:0007669"/>
    <property type="project" value="InterPro"/>
</dbReference>
<evidence type="ECO:0000313" key="2">
    <source>
        <dbReference type="EMBL" id="SNV32794.1"/>
    </source>
</evidence>
<feature type="domain" description="Transposase IS4-like" evidence="1">
    <location>
        <begin position="35"/>
        <end position="166"/>
    </location>
</feature>
<accession>A0A239WGQ3</accession>
<dbReference type="GO" id="GO:0006313">
    <property type="term" value="P:DNA transposition"/>
    <property type="evidence" value="ECO:0007669"/>
    <property type="project" value="InterPro"/>
</dbReference>
<dbReference type="Pfam" id="PF01609">
    <property type="entry name" value="DDE_Tnp_1"/>
    <property type="match status" value="1"/>
</dbReference>
<evidence type="ECO:0000313" key="3">
    <source>
        <dbReference type="Proteomes" id="UP000215196"/>
    </source>
</evidence>
<sequence>MKCTENGELTTRRKRKLFPYIEKIRETLSSKFSDFTDVFIMDSTPIEICKISWANRSAISSTDEIKPAYGYCAAQKSRYFGYKLHAVCDKNGIFHSFDFSPANVHDVNYLHDIKENFENCLLIGDRGYISKELQLDLFNYSKINLSVPMRKNQHILWNFPRQNQKSGRGLNCEAIVNTIEKKLNHEQTNISQLCGQFLININLAKTFQGLATRIVSKITSFTMIQYLNFFVFKRSLNKLKINLC</sequence>
<reference evidence="2 3" key="1">
    <citation type="submission" date="2017-06" db="EMBL/GenBank/DDBJ databases">
        <authorList>
            <consortium name="Pathogen Informatics"/>
        </authorList>
    </citation>
    <scope>NUCLEOTIDE SEQUENCE [LARGE SCALE GENOMIC DNA]</scope>
    <source>
        <strain evidence="2 3">NCTC13490</strain>
    </source>
</reference>
<evidence type="ECO:0000259" key="1">
    <source>
        <dbReference type="Pfam" id="PF01609"/>
    </source>
</evidence>
<organism evidence="2 3">
    <name type="scientific">Chryseobacterium taklimakanense</name>
    <dbReference type="NCBI Taxonomy" id="536441"/>
    <lineage>
        <taxon>Bacteria</taxon>
        <taxon>Pseudomonadati</taxon>
        <taxon>Bacteroidota</taxon>
        <taxon>Flavobacteriia</taxon>
        <taxon>Flavobacteriales</taxon>
        <taxon>Weeksellaceae</taxon>
        <taxon>Chryseobacterium group</taxon>
        <taxon>Chryseobacterium</taxon>
    </lineage>
</organism>
<dbReference type="EMBL" id="LT906465">
    <property type="protein sequence ID" value="SNV32794.1"/>
    <property type="molecule type" value="Genomic_DNA"/>
</dbReference>
<dbReference type="AlphaFoldDB" id="A0A239WGQ3"/>
<dbReference type="GO" id="GO:0003677">
    <property type="term" value="F:DNA binding"/>
    <property type="evidence" value="ECO:0007669"/>
    <property type="project" value="InterPro"/>
</dbReference>
<dbReference type="InterPro" id="IPR002559">
    <property type="entry name" value="Transposase_11"/>
</dbReference>
<proteinExistence type="predicted"/>
<keyword evidence="3" id="KW-1185">Reference proteome</keyword>
<dbReference type="RefSeq" id="WP_258454418.1">
    <property type="nucleotide sequence ID" value="NZ_LT906465.1"/>
</dbReference>
<protein>
    <submittedName>
        <fullName evidence="2">Transposase DDE domain</fullName>
    </submittedName>
</protein>
<dbReference type="NCBIfam" id="NF033520">
    <property type="entry name" value="transpos_IS982"/>
    <property type="match status" value="1"/>
</dbReference>
<dbReference type="Proteomes" id="UP000215196">
    <property type="component" value="Chromosome 1"/>
</dbReference>
<dbReference type="KEGG" id="ctak:4412677_00174"/>
<gene>
    <name evidence="2" type="ORF">SAMEA4412677_00174</name>
</gene>
<name>A0A239WGQ3_9FLAO</name>